<evidence type="ECO:0000313" key="6">
    <source>
        <dbReference type="EMBL" id="SPZ97898.1"/>
    </source>
</evidence>
<dbReference type="InterPro" id="IPR006129">
    <property type="entry name" value="AdhesinB"/>
</dbReference>
<keyword evidence="3" id="KW-0479">Metal-binding</keyword>
<dbReference type="GO" id="GO:0030313">
    <property type="term" value="C:cell envelope"/>
    <property type="evidence" value="ECO:0007669"/>
    <property type="project" value="UniProtKB-SubCell"/>
</dbReference>
<reference evidence="6 7" key="1">
    <citation type="submission" date="2018-06" db="EMBL/GenBank/DDBJ databases">
        <authorList>
            <consortium name="Pathogen Informatics"/>
            <person name="Doyle S."/>
        </authorList>
    </citation>
    <scope>NUCLEOTIDE SEQUENCE [LARGE SCALE GENOMIC DNA]</scope>
    <source>
        <strain evidence="6 7">NCTC7878</strain>
    </source>
</reference>
<dbReference type="Pfam" id="PF01297">
    <property type="entry name" value="ZnuA"/>
    <property type="match status" value="1"/>
</dbReference>
<dbReference type="InterPro" id="IPR006128">
    <property type="entry name" value="Lipoprotein_PsaA-like"/>
</dbReference>
<dbReference type="GO" id="GO:0046872">
    <property type="term" value="F:metal ion binding"/>
    <property type="evidence" value="ECO:0007669"/>
    <property type="project" value="UniProtKB-KW"/>
</dbReference>
<accession>A0A1D5ABP2</accession>
<dbReference type="PRINTS" id="PR00691">
    <property type="entry name" value="ADHESINB"/>
</dbReference>
<dbReference type="GO" id="GO:0007155">
    <property type="term" value="P:cell adhesion"/>
    <property type="evidence" value="ECO:0007669"/>
    <property type="project" value="InterPro"/>
</dbReference>
<dbReference type="InterPro" id="IPR006127">
    <property type="entry name" value="ZnuA-like"/>
</dbReference>
<dbReference type="InterPro" id="IPR050492">
    <property type="entry name" value="Bact_metal-bind_prot9"/>
</dbReference>
<keyword evidence="2 5" id="KW-0813">Transport</keyword>
<proteinExistence type="inferred from homology"/>
<sequence length="73" mass="8371">MRQAIEFVKKHKLKHLLVETSVDKKAMESLSEETKKDIFGEVYTDSIGKEGTKGDSYYKMMKSNIETVHGSMK</sequence>
<evidence type="ECO:0000256" key="4">
    <source>
        <dbReference type="ARBA" id="ARBA00022729"/>
    </source>
</evidence>
<evidence type="ECO:0000256" key="3">
    <source>
        <dbReference type="ARBA" id="ARBA00022723"/>
    </source>
</evidence>
<dbReference type="EMBL" id="UAUX01000006">
    <property type="protein sequence ID" value="SPZ97898.1"/>
    <property type="molecule type" value="Genomic_DNA"/>
</dbReference>
<evidence type="ECO:0000256" key="1">
    <source>
        <dbReference type="ARBA" id="ARBA00004196"/>
    </source>
</evidence>
<evidence type="ECO:0000256" key="2">
    <source>
        <dbReference type="ARBA" id="ARBA00022448"/>
    </source>
</evidence>
<dbReference type="GO" id="GO:0030001">
    <property type="term" value="P:metal ion transport"/>
    <property type="evidence" value="ECO:0007669"/>
    <property type="project" value="InterPro"/>
</dbReference>
<keyword evidence="4" id="KW-0732">Signal</keyword>
<evidence type="ECO:0000256" key="5">
    <source>
        <dbReference type="RuleBase" id="RU003512"/>
    </source>
</evidence>
<dbReference type="SUPFAM" id="SSF53807">
    <property type="entry name" value="Helical backbone' metal receptor"/>
    <property type="match status" value="1"/>
</dbReference>
<name>A0A1D5ABP2_STAAU</name>
<evidence type="ECO:0000313" key="7">
    <source>
        <dbReference type="Proteomes" id="UP000249913"/>
    </source>
</evidence>
<organism evidence="6 7">
    <name type="scientific">Staphylococcus aureus</name>
    <dbReference type="NCBI Taxonomy" id="1280"/>
    <lineage>
        <taxon>Bacteria</taxon>
        <taxon>Bacillati</taxon>
        <taxon>Bacillota</taxon>
        <taxon>Bacilli</taxon>
        <taxon>Bacillales</taxon>
        <taxon>Staphylococcaceae</taxon>
        <taxon>Staphylococcus</taxon>
    </lineage>
</organism>
<dbReference type="Gene3D" id="3.40.50.1980">
    <property type="entry name" value="Nitrogenase molybdenum iron protein domain"/>
    <property type="match status" value="1"/>
</dbReference>
<comment type="subcellular location">
    <subcellularLocation>
        <location evidence="1">Cell envelope</location>
    </subcellularLocation>
</comment>
<comment type="similarity">
    <text evidence="5">Belongs to the bacterial solute-binding protein 9 family.</text>
</comment>
<gene>
    <name evidence="6" type="primary">fimA</name>
    <name evidence="6" type="ORF">NCTC7878_01290</name>
</gene>
<dbReference type="PANTHER" id="PTHR42953">
    <property type="entry name" value="HIGH-AFFINITY ZINC UPTAKE SYSTEM PROTEIN ZNUA-RELATED"/>
    <property type="match status" value="1"/>
</dbReference>
<dbReference type="Proteomes" id="UP000249913">
    <property type="component" value="Unassembled WGS sequence"/>
</dbReference>
<dbReference type="PANTHER" id="PTHR42953:SF1">
    <property type="entry name" value="METAL-BINDING PROTEIN HI_0362-RELATED"/>
    <property type="match status" value="1"/>
</dbReference>
<dbReference type="PRINTS" id="PR00690">
    <property type="entry name" value="ADHESNFAMILY"/>
</dbReference>
<dbReference type="AlphaFoldDB" id="A0A1D5ABP2"/>
<protein>
    <submittedName>
        <fullName evidence="6">ABC transporter substrate-binding protein</fullName>
    </submittedName>
</protein>